<keyword evidence="1" id="KW-1133">Transmembrane helix</keyword>
<feature type="transmembrane region" description="Helical" evidence="1">
    <location>
        <begin position="96"/>
        <end position="113"/>
    </location>
</feature>
<dbReference type="Proteomes" id="UP001500192">
    <property type="component" value="Unassembled WGS sequence"/>
</dbReference>
<accession>A0ABP8VWY8</accession>
<evidence type="ECO:0000313" key="2">
    <source>
        <dbReference type="EMBL" id="GAA4672442.1"/>
    </source>
</evidence>
<sequence>MAWLLLIFSTGLLVLLHKKWKKWKKWWVVGIVTALFASSLASTELGGWLAGLLRSLLNLLPVSGALVAAVLVLLLVPAVVYGFVHDRKADKWEMTALILLPLLFIIASGPVAAHGGDLTDAITGFGSNGLGYLVSG</sequence>
<keyword evidence="1" id="KW-0472">Membrane</keyword>
<feature type="transmembrane region" description="Helical" evidence="1">
    <location>
        <begin position="62"/>
        <end position="84"/>
    </location>
</feature>
<reference evidence="3" key="1">
    <citation type="journal article" date="2019" name="Int. J. Syst. Evol. Microbiol.">
        <title>The Global Catalogue of Microorganisms (GCM) 10K type strain sequencing project: providing services to taxonomists for standard genome sequencing and annotation.</title>
        <authorList>
            <consortium name="The Broad Institute Genomics Platform"/>
            <consortium name="The Broad Institute Genome Sequencing Center for Infectious Disease"/>
            <person name="Wu L."/>
            <person name="Ma J."/>
        </authorList>
    </citation>
    <scope>NUCLEOTIDE SEQUENCE [LARGE SCALE GENOMIC DNA]</scope>
    <source>
        <strain evidence="3">JCM 18054</strain>
    </source>
</reference>
<dbReference type="EMBL" id="BAABIB010000184">
    <property type="protein sequence ID" value="GAA4672442.1"/>
    <property type="molecule type" value="Genomic_DNA"/>
</dbReference>
<name>A0ABP8VWY8_9PSEU</name>
<keyword evidence="1" id="KW-0812">Transmembrane</keyword>
<organism evidence="2 3">
    <name type="scientific">Amycolatopsis dongchuanensis</name>
    <dbReference type="NCBI Taxonomy" id="1070866"/>
    <lineage>
        <taxon>Bacteria</taxon>
        <taxon>Bacillati</taxon>
        <taxon>Actinomycetota</taxon>
        <taxon>Actinomycetes</taxon>
        <taxon>Pseudonocardiales</taxon>
        <taxon>Pseudonocardiaceae</taxon>
        <taxon>Amycolatopsis</taxon>
    </lineage>
</organism>
<protein>
    <submittedName>
        <fullName evidence="2">Uncharacterized protein</fullName>
    </submittedName>
</protein>
<evidence type="ECO:0000313" key="3">
    <source>
        <dbReference type="Proteomes" id="UP001500192"/>
    </source>
</evidence>
<keyword evidence="3" id="KW-1185">Reference proteome</keyword>
<feature type="transmembrane region" description="Helical" evidence="1">
    <location>
        <begin position="26"/>
        <end position="50"/>
    </location>
</feature>
<evidence type="ECO:0000256" key="1">
    <source>
        <dbReference type="SAM" id="Phobius"/>
    </source>
</evidence>
<comment type="caution">
    <text evidence="2">The sequence shown here is derived from an EMBL/GenBank/DDBJ whole genome shotgun (WGS) entry which is preliminary data.</text>
</comment>
<proteinExistence type="predicted"/>
<dbReference type="RefSeq" id="WP_346057017.1">
    <property type="nucleotide sequence ID" value="NZ_BAABIB010000184.1"/>
</dbReference>
<gene>
    <name evidence="2" type="ORF">GCM10023214_78890</name>
</gene>